<organism evidence="1">
    <name type="scientific">Aspergillus niger</name>
    <dbReference type="NCBI Taxonomy" id="5061"/>
    <lineage>
        <taxon>Eukaryota</taxon>
        <taxon>Fungi</taxon>
        <taxon>Dikarya</taxon>
        <taxon>Ascomycota</taxon>
        <taxon>Pezizomycotina</taxon>
        <taxon>Eurotiomycetes</taxon>
        <taxon>Eurotiomycetidae</taxon>
        <taxon>Eurotiales</taxon>
        <taxon>Aspergillaceae</taxon>
        <taxon>Aspergillus</taxon>
        <taxon>Aspergillus subgen. Circumdati</taxon>
    </lineage>
</organism>
<evidence type="ECO:0000313" key="1">
    <source>
        <dbReference type="RefSeq" id="XP_059606613.1"/>
    </source>
</evidence>
<dbReference type="KEGG" id="ang:An18g05580"/>
<dbReference type="AlphaFoldDB" id="A0AAJ8C112"/>
<dbReference type="VEuPathDB" id="FungiDB:An18g05580"/>
<dbReference type="GeneID" id="84593745"/>
<protein>
    <submittedName>
        <fullName evidence="1">Uncharacterized protein</fullName>
    </submittedName>
</protein>
<sequence length="125" mass="14449">MAPSAREAENWRTRGLSQQAAYGRIHQRYFDYLRRRCSSPQFWRRGFRCKQRQHIMHRRAALEVSLNVFLSASSVSNTLSSFSAIPPSRCRMVVRNRPQKCCLRSGSRLGSSTAFSNLSSSPRFF</sequence>
<proteinExistence type="predicted"/>
<dbReference type="RefSeq" id="XP_059606613.1">
    <property type="nucleotide sequence ID" value="XM_059745837.1"/>
</dbReference>
<reference evidence="1" key="1">
    <citation type="submission" date="2025-02" db="EMBL/GenBank/DDBJ databases">
        <authorList>
            <consortium name="NCBI Genome Project"/>
        </authorList>
    </citation>
    <scope>NUCLEOTIDE SEQUENCE</scope>
</reference>
<reference evidence="1" key="2">
    <citation type="submission" date="2025-08" db="UniProtKB">
        <authorList>
            <consortium name="RefSeq"/>
        </authorList>
    </citation>
    <scope>IDENTIFICATION</scope>
</reference>
<name>A0AAJ8C112_ASPNG</name>
<accession>A0AAJ8C112</accession>
<gene>
    <name evidence="1" type="ORF">An18g05580</name>
</gene>